<keyword evidence="5" id="KW-1185">Reference proteome</keyword>
<accession>A0A7W4Z9F3</accession>
<feature type="repeat" description="ANK" evidence="1">
    <location>
        <begin position="519"/>
        <end position="547"/>
    </location>
</feature>
<feature type="repeat" description="ANK" evidence="1">
    <location>
        <begin position="453"/>
        <end position="485"/>
    </location>
</feature>
<dbReference type="SUPFAM" id="SSF48403">
    <property type="entry name" value="Ankyrin repeat"/>
    <property type="match status" value="1"/>
</dbReference>
<keyword evidence="1" id="KW-0040">ANK repeat</keyword>
<dbReference type="Pfam" id="PF05569">
    <property type="entry name" value="Peptidase_M56"/>
    <property type="match status" value="1"/>
</dbReference>
<dbReference type="PROSITE" id="PS50088">
    <property type="entry name" value="ANK_REPEAT"/>
    <property type="match status" value="4"/>
</dbReference>
<feature type="transmembrane region" description="Helical" evidence="2">
    <location>
        <begin position="316"/>
        <end position="334"/>
    </location>
</feature>
<dbReference type="InterPro" id="IPR002110">
    <property type="entry name" value="Ankyrin_rpt"/>
</dbReference>
<dbReference type="InterPro" id="IPR036770">
    <property type="entry name" value="Ankyrin_rpt-contain_sf"/>
</dbReference>
<dbReference type="SMART" id="SM00248">
    <property type="entry name" value="ANK"/>
    <property type="match status" value="5"/>
</dbReference>
<evidence type="ECO:0000256" key="1">
    <source>
        <dbReference type="PROSITE-ProRule" id="PRU00023"/>
    </source>
</evidence>
<dbReference type="EMBL" id="JACHWZ010000010">
    <property type="protein sequence ID" value="MBB3061526.1"/>
    <property type="molecule type" value="Genomic_DNA"/>
</dbReference>
<dbReference type="PANTHER" id="PTHR34978">
    <property type="entry name" value="POSSIBLE SENSOR-TRANSDUCER PROTEIN BLAR"/>
    <property type="match status" value="1"/>
</dbReference>
<dbReference type="PANTHER" id="PTHR34978:SF3">
    <property type="entry name" value="SLR0241 PROTEIN"/>
    <property type="match status" value="1"/>
</dbReference>
<gene>
    <name evidence="4" type="ORF">FHS09_002364</name>
</gene>
<dbReference type="CDD" id="cd07341">
    <property type="entry name" value="M56_BlaR1_MecR1_like"/>
    <property type="match status" value="1"/>
</dbReference>
<feature type="transmembrane region" description="Helical" evidence="2">
    <location>
        <begin position="42"/>
        <end position="61"/>
    </location>
</feature>
<dbReference type="PROSITE" id="PS50297">
    <property type="entry name" value="ANK_REP_REGION"/>
    <property type="match status" value="4"/>
</dbReference>
<dbReference type="AlphaFoldDB" id="A0A7W4Z9F3"/>
<evidence type="ECO:0000256" key="2">
    <source>
        <dbReference type="SAM" id="Phobius"/>
    </source>
</evidence>
<name>A0A7W4Z9F3_9GAMM</name>
<dbReference type="RefSeq" id="WP_183460010.1">
    <property type="nucleotide sequence ID" value="NZ_JACHWZ010000010.1"/>
</dbReference>
<evidence type="ECO:0000259" key="3">
    <source>
        <dbReference type="Pfam" id="PF05569"/>
    </source>
</evidence>
<feature type="repeat" description="ANK" evidence="1">
    <location>
        <begin position="486"/>
        <end position="514"/>
    </location>
</feature>
<dbReference type="Proteomes" id="UP000535937">
    <property type="component" value="Unassembled WGS sequence"/>
</dbReference>
<comment type="caution">
    <text evidence="4">The sequence shown here is derived from an EMBL/GenBank/DDBJ whole genome shotgun (WGS) entry which is preliminary data.</text>
</comment>
<dbReference type="InterPro" id="IPR052173">
    <property type="entry name" value="Beta-lactam_resp_regulator"/>
</dbReference>
<keyword evidence="2" id="KW-0472">Membrane</keyword>
<keyword evidence="2" id="KW-0812">Transmembrane</keyword>
<keyword evidence="2" id="KW-1133">Transmembrane helix</keyword>
<dbReference type="Pfam" id="PF12796">
    <property type="entry name" value="Ank_2"/>
    <property type="match status" value="2"/>
</dbReference>
<dbReference type="InterPro" id="IPR008756">
    <property type="entry name" value="Peptidase_M56"/>
</dbReference>
<sequence>MLFELTLFTTFTLHHLLVGSSLILLLAAATRVLRPSAELQSWLWTTAFAICLLVPFASLVLSAEPTAAERAAKAVWTNMAVQALPVDNVSAAPPETAPRASAAGDKFQWQLPALWVSEASTGLYTFLLIWLLGSAWRLVGVVRSIRRTRRLIRSAVPYRDCGKPLVPCPLLVSASARAPMAAGLLEPVILLPKNFVERFDTERLAPIILHEWAHIQRRDLWVGTLQELAAIVFWWSPVMRLINRKIHISRELACDMRAARALESGKRYAQSLLDCAELMITRRQNLVAMGLFSKKKDLNERINAVLTLKTAKTPKLLTTATACAVFAIASLGAAREYAPRIDLISIKGEALSRAEGERLMEVIRRNDLQALTEMLNSGLDINTPVPGEGTALIEAVRHNRREIAELLIDVGADVNLSSAGDGNPMIAAAWHNRMQLAKLFHQRGADLDAVVPRDGTPLIAAIRSGHDALAEQLIEWGADVNQAAERDGSPMIAAAMTGNLEIAKRLYEKGADINGVVPTDETPLINASHHGHLKMVRFLVESGADVNLGVMANDNEFRTPLNRARNAQVREYLVAMGATK</sequence>
<evidence type="ECO:0000313" key="4">
    <source>
        <dbReference type="EMBL" id="MBB3061526.1"/>
    </source>
</evidence>
<feature type="domain" description="Peptidase M56" evidence="3">
    <location>
        <begin position="22"/>
        <end position="304"/>
    </location>
</feature>
<reference evidence="4 5" key="1">
    <citation type="submission" date="2020-08" db="EMBL/GenBank/DDBJ databases">
        <title>Genomic Encyclopedia of Type Strains, Phase III (KMG-III): the genomes of soil and plant-associated and newly described type strains.</title>
        <authorList>
            <person name="Whitman W."/>
        </authorList>
    </citation>
    <scope>NUCLEOTIDE SEQUENCE [LARGE SCALE GENOMIC DNA]</scope>
    <source>
        <strain evidence="4 5">CECT 8799</strain>
    </source>
</reference>
<feature type="transmembrane region" description="Helical" evidence="2">
    <location>
        <begin position="123"/>
        <end position="142"/>
    </location>
</feature>
<proteinExistence type="predicted"/>
<organism evidence="4 5">
    <name type="scientific">Microbulbifer rhizosphaerae</name>
    <dbReference type="NCBI Taxonomy" id="1562603"/>
    <lineage>
        <taxon>Bacteria</taxon>
        <taxon>Pseudomonadati</taxon>
        <taxon>Pseudomonadota</taxon>
        <taxon>Gammaproteobacteria</taxon>
        <taxon>Cellvibrionales</taxon>
        <taxon>Microbulbiferaceae</taxon>
        <taxon>Microbulbifer</taxon>
    </lineage>
</organism>
<feature type="transmembrane region" description="Helical" evidence="2">
    <location>
        <begin position="12"/>
        <end position="30"/>
    </location>
</feature>
<feature type="repeat" description="ANK" evidence="1">
    <location>
        <begin position="387"/>
        <end position="419"/>
    </location>
</feature>
<protein>
    <submittedName>
        <fullName evidence="4">Beta-lactamase regulating signal transducer with metallopeptidase domain/ankyrin repeat protein</fullName>
    </submittedName>
</protein>
<dbReference type="Gene3D" id="1.25.40.20">
    <property type="entry name" value="Ankyrin repeat-containing domain"/>
    <property type="match status" value="2"/>
</dbReference>
<evidence type="ECO:0000313" key="5">
    <source>
        <dbReference type="Proteomes" id="UP000535937"/>
    </source>
</evidence>